<evidence type="ECO:0000313" key="1">
    <source>
        <dbReference type="EMBL" id="PTU53265.1"/>
    </source>
</evidence>
<sequence>MRPNRRQAGSHRITTGTENCAVPVGVGLPANGLQSSPPQSQMLNRPTIPRNCCPSCSSSPLEAAVCSLAALV</sequence>
<dbReference type="EMBL" id="QANO01000084">
    <property type="protein sequence ID" value="PTU53265.1"/>
    <property type="molecule type" value="Genomic_DNA"/>
</dbReference>
<dbReference type="AlphaFoldDB" id="A0A2R7UPQ6"/>
<comment type="caution">
    <text evidence="1">The sequence shown here is derived from an EMBL/GenBank/DDBJ whole genome shotgun (WGS) entry which is preliminary data.</text>
</comment>
<accession>A0A2R7UPQ6</accession>
<gene>
    <name evidence="1" type="ORF">DBB42_05385</name>
</gene>
<proteinExistence type="predicted"/>
<protein>
    <submittedName>
        <fullName evidence="1">Uncharacterized protein</fullName>
    </submittedName>
</protein>
<name>A0A2R7UPQ6_PSEDL</name>
<reference evidence="1 2" key="1">
    <citation type="submission" date="2018-04" db="EMBL/GenBank/DDBJ databases">
        <authorList>
            <person name="Go L.Y."/>
            <person name="Mitchell J.A."/>
        </authorList>
    </citation>
    <scope>NUCLEOTIDE SEQUENCE [LARGE SCALE GENOMIC DNA]</scope>
    <source>
        <strain evidence="1 2">KCJK7865</strain>
    </source>
</reference>
<dbReference type="Proteomes" id="UP000244874">
    <property type="component" value="Unassembled WGS sequence"/>
</dbReference>
<evidence type="ECO:0000313" key="2">
    <source>
        <dbReference type="Proteomes" id="UP000244874"/>
    </source>
</evidence>
<organism evidence="1 2">
    <name type="scientific">Pseudomonas plecoglossicida</name>
    <dbReference type="NCBI Taxonomy" id="70775"/>
    <lineage>
        <taxon>Bacteria</taxon>
        <taxon>Pseudomonadati</taxon>
        <taxon>Pseudomonadota</taxon>
        <taxon>Gammaproteobacteria</taxon>
        <taxon>Pseudomonadales</taxon>
        <taxon>Pseudomonadaceae</taxon>
        <taxon>Pseudomonas</taxon>
    </lineage>
</organism>